<dbReference type="AlphaFoldDB" id="A0A3G2R407"/>
<dbReference type="SUPFAM" id="SSF88723">
    <property type="entry name" value="PIN domain-like"/>
    <property type="match status" value="1"/>
</dbReference>
<proteinExistence type="predicted"/>
<organism evidence="1 2">
    <name type="scientific">Biomaibacter acetigenes</name>
    <dbReference type="NCBI Taxonomy" id="2316383"/>
    <lineage>
        <taxon>Bacteria</taxon>
        <taxon>Bacillati</taxon>
        <taxon>Bacillota</taxon>
        <taxon>Clostridia</taxon>
        <taxon>Thermosediminibacterales</taxon>
        <taxon>Tepidanaerobacteraceae</taxon>
        <taxon>Biomaibacter</taxon>
    </lineage>
</organism>
<gene>
    <name evidence="1" type="ORF">D2962_05070</name>
</gene>
<evidence type="ECO:0000313" key="1">
    <source>
        <dbReference type="EMBL" id="AYO30065.1"/>
    </source>
</evidence>
<protein>
    <recommendedName>
        <fullName evidence="3">PIN domain-containing protein</fullName>
    </recommendedName>
</protein>
<dbReference type="KEGG" id="bacg:D2962_05070"/>
<evidence type="ECO:0000313" key="2">
    <source>
        <dbReference type="Proteomes" id="UP000280960"/>
    </source>
</evidence>
<keyword evidence="2" id="KW-1185">Reference proteome</keyword>
<dbReference type="Gene3D" id="3.40.50.1010">
    <property type="entry name" value="5'-nuclease"/>
    <property type="match status" value="1"/>
</dbReference>
<sequence length="138" mass="16083">MQFVYHVCGMFCSNIAFHNFHVIAMGLQHIIPHFMPLIKKYSWTDWIKKSAKLDLLLKQLKRLKDSGKIETINVNLISSRHQLYSANGRRYLNLYRKSHALTIPDAIIAASAKYKNATLITLNIKHFPMKEIDIVRPY</sequence>
<dbReference type="Proteomes" id="UP000280960">
    <property type="component" value="Chromosome"/>
</dbReference>
<reference evidence="1 2" key="1">
    <citation type="submission" date="2018-10" db="EMBL/GenBank/DDBJ databases">
        <authorList>
            <person name="Zhang X."/>
        </authorList>
    </citation>
    <scope>NUCLEOTIDE SEQUENCE [LARGE SCALE GENOMIC DNA]</scope>
    <source>
        <strain evidence="1 2">SK-G1</strain>
    </source>
</reference>
<evidence type="ECO:0008006" key="3">
    <source>
        <dbReference type="Google" id="ProtNLM"/>
    </source>
</evidence>
<accession>A0A3G2R407</accession>
<name>A0A3G2R407_9FIRM</name>
<dbReference type="InterPro" id="IPR029060">
    <property type="entry name" value="PIN-like_dom_sf"/>
</dbReference>
<dbReference type="EMBL" id="CP033169">
    <property type="protein sequence ID" value="AYO30065.1"/>
    <property type="molecule type" value="Genomic_DNA"/>
</dbReference>